<dbReference type="GO" id="GO:0005975">
    <property type="term" value="P:carbohydrate metabolic process"/>
    <property type="evidence" value="ECO:0007669"/>
    <property type="project" value="InterPro"/>
</dbReference>
<comment type="similarity">
    <text evidence="1">Belongs to the glycosyl hydrolase 31 family.</text>
</comment>
<dbReference type="InterPro" id="IPR017853">
    <property type="entry name" value="GH"/>
</dbReference>
<dbReference type="InterPro" id="IPR052990">
    <property type="entry name" value="Sulfoquinovosidase_GH31"/>
</dbReference>
<feature type="domain" description="Glycoside hydrolase family 31 TIM barrel" evidence="3">
    <location>
        <begin position="14"/>
        <end position="77"/>
    </location>
</feature>
<organism evidence="4">
    <name type="scientific">marine sediment metagenome</name>
    <dbReference type="NCBI Taxonomy" id="412755"/>
    <lineage>
        <taxon>unclassified sequences</taxon>
        <taxon>metagenomes</taxon>
        <taxon>ecological metagenomes</taxon>
    </lineage>
</organism>
<comment type="caution">
    <text evidence="4">The sequence shown here is derived from an EMBL/GenBank/DDBJ whole genome shotgun (WGS) entry which is preliminary data.</text>
</comment>
<protein>
    <recommendedName>
        <fullName evidence="3">Glycoside hydrolase family 31 TIM barrel domain-containing protein</fullName>
    </recommendedName>
</protein>
<dbReference type="SUPFAM" id="SSF51445">
    <property type="entry name" value="(Trans)glycosidases"/>
    <property type="match status" value="1"/>
</dbReference>
<dbReference type="GO" id="GO:0004553">
    <property type="term" value="F:hydrolase activity, hydrolyzing O-glycosyl compounds"/>
    <property type="evidence" value="ECO:0007669"/>
    <property type="project" value="InterPro"/>
</dbReference>
<proteinExistence type="inferred from homology"/>
<dbReference type="EMBL" id="BARS01058897">
    <property type="protein sequence ID" value="GAG42103.1"/>
    <property type="molecule type" value="Genomic_DNA"/>
</dbReference>
<evidence type="ECO:0000256" key="2">
    <source>
        <dbReference type="SAM" id="MobiDB-lite"/>
    </source>
</evidence>
<feature type="non-terminal residue" evidence="4">
    <location>
        <position position="77"/>
    </location>
</feature>
<dbReference type="PANTHER" id="PTHR46959">
    <property type="entry name" value="SULFOQUINOVOSIDASE"/>
    <property type="match status" value="1"/>
</dbReference>
<dbReference type="InterPro" id="IPR000322">
    <property type="entry name" value="Glyco_hydro_31_TIM"/>
</dbReference>
<reference evidence="4" key="1">
    <citation type="journal article" date="2014" name="Front. Microbiol.">
        <title>High frequency of phylogenetically diverse reductive dehalogenase-homologous genes in deep subseafloor sedimentary metagenomes.</title>
        <authorList>
            <person name="Kawai M."/>
            <person name="Futagami T."/>
            <person name="Toyoda A."/>
            <person name="Takaki Y."/>
            <person name="Nishi S."/>
            <person name="Hori S."/>
            <person name="Arai W."/>
            <person name="Tsubouchi T."/>
            <person name="Morono Y."/>
            <person name="Uchiyama I."/>
            <person name="Ito T."/>
            <person name="Fujiyama A."/>
            <person name="Inagaki F."/>
            <person name="Takami H."/>
        </authorList>
    </citation>
    <scope>NUCLEOTIDE SEQUENCE</scope>
    <source>
        <strain evidence="4">Expedition CK06-06</strain>
    </source>
</reference>
<sequence>MRSQGGGLARPLENPDDTVLPDFTNPDAYRWWQEKHRPYLRMGVAAFKPDYGEAVPADALFADGRSGEQVHNIYPLL</sequence>
<gene>
    <name evidence="4" type="ORF">S01H1_85635</name>
</gene>
<dbReference type="PANTHER" id="PTHR46959:SF2">
    <property type="entry name" value="SULFOQUINOVOSIDASE"/>
    <property type="match status" value="1"/>
</dbReference>
<evidence type="ECO:0000313" key="4">
    <source>
        <dbReference type="EMBL" id="GAG42103.1"/>
    </source>
</evidence>
<evidence type="ECO:0000256" key="1">
    <source>
        <dbReference type="ARBA" id="ARBA00007806"/>
    </source>
</evidence>
<dbReference type="AlphaFoldDB" id="X0XZX9"/>
<feature type="region of interest" description="Disordered" evidence="2">
    <location>
        <begin position="1"/>
        <end position="22"/>
    </location>
</feature>
<name>X0XZX9_9ZZZZ</name>
<dbReference type="Gene3D" id="3.20.20.80">
    <property type="entry name" value="Glycosidases"/>
    <property type="match status" value="1"/>
</dbReference>
<accession>X0XZX9</accession>
<dbReference type="Pfam" id="PF01055">
    <property type="entry name" value="Glyco_hydro_31_2nd"/>
    <property type="match status" value="1"/>
</dbReference>
<evidence type="ECO:0000259" key="3">
    <source>
        <dbReference type="Pfam" id="PF01055"/>
    </source>
</evidence>